<dbReference type="PATRIC" id="fig|54915.3.peg.1914"/>
<evidence type="ECO:0000313" key="3">
    <source>
        <dbReference type="Proteomes" id="UP000036834"/>
    </source>
</evidence>
<keyword evidence="4" id="KW-1185">Reference proteome</keyword>
<reference evidence="3" key="1">
    <citation type="submission" date="2015-07" db="EMBL/GenBank/DDBJ databases">
        <title>Genome sequencing project for genomic taxonomy and phylogenomics of Bacillus-like bacteria.</title>
        <authorList>
            <person name="Liu B."/>
            <person name="Wang J."/>
            <person name="Zhu Y."/>
            <person name="Liu G."/>
            <person name="Chen Q."/>
            <person name="Chen Z."/>
            <person name="Lan J."/>
            <person name="Che J."/>
            <person name="Ge C."/>
            <person name="Shi H."/>
            <person name="Pan Z."/>
            <person name="Liu X."/>
        </authorList>
    </citation>
    <scope>NUCLEOTIDE SEQUENCE [LARGE SCALE GENOMIC DNA]</scope>
    <source>
        <strain evidence="3">DSM 9887</strain>
    </source>
</reference>
<dbReference type="SUPFAM" id="SSF52540">
    <property type="entry name" value="P-loop containing nucleoside triphosphate hydrolases"/>
    <property type="match status" value="1"/>
</dbReference>
<dbReference type="AlphaFoldDB" id="A0A0K9YN83"/>
<dbReference type="EMBL" id="BJON01000040">
    <property type="protein sequence ID" value="GED73053.1"/>
    <property type="molecule type" value="Genomic_DNA"/>
</dbReference>
<dbReference type="STRING" id="54915.ADS79_14635"/>
<comment type="caution">
    <text evidence="2">The sequence shown here is derived from an EMBL/GenBank/DDBJ whole genome shotgun (WGS) entry which is preliminary data.</text>
</comment>
<sequence>MAKAKSGSVVKKGLKFFLYGEQGTWKSSFALAMAKMKSELGKPLRVLYIDCETGSVDNYLEDLESEGVDLNNILLVYTTSYTEVEEWATKAMDNEDLYIEDEDGNEVVALDAEGNPFRADVIIVDGITVISDNVKFAAIGVSEKRARLKAKAQEKNATEQAVAEATAGLEFKDHDKIKMKGKNLLRSLITGTDKYVVVTSREKTKKVMQKVGDKMELVEVGKVPDTWDGAEYEFFTVLRNFEDEDGTIKSQIMRKDRTRVFEQNEIIDNPTPLYWQSVIDGNRGKQSNVVKESLESSVEKDEDVIAKGFSKVEESSAKQEEEKQPETVAEYREAIDKQIKTLSDPKKKALLPKVKKAGLTVDFNKIDDTEQMKKFYELVTE</sequence>
<evidence type="ECO:0000313" key="4">
    <source>
        <dbReference type="Proteomes" id="UP000319578"/>
    </source>
</evidence>
<dbReference type="InterPro" id="IPR027417">
    <property type="entry name" value="P-loop_NTPase"/>
</dbReference>
<evidence type="ECO:0008006" key="5">
    <source>
        <dbReference type="Google" id="ProtNLM"/>
    </source>
</evidence>
<dbReference type="Proteomes" id="UP000319578">
    <property type="component" value="Unassembled WGS sequence"/>
</dbReference>
<evidence type="ECO:0000313" key="1">
    <source>
        <dbReference type="EMBL" id="GED73053.1"/>
    </source>
</evidence>
<dbReference type="RefSeq" id="WP_049739172.1">
    <property type="nucleotide sequence ID" value="NZ_BJON01000040.1"/>
</dbReference>
<reference evidence="1 4" key="3">
    <citation type="submission" date="2019-06" db="EMBL/GenBank/DDBJ databases">
        <title>Whole genome shotgun sequence of Brevibacillus reuszeri NBRC 15719.</title>
        <authorList>
            <person name="Hosoyama A."/>
            <person name="Uohara A."/>
            <person name="Ohji S."/>
            <person name="Ichikawa N."/>
        </authorList>
    </citation>
    <scope>NUCLEOTIDE SEQUENCE [LARGE SCALE GENOMIC DNA]</scope>
    <source>
        <strain evidence="1 4">NBRC 15719</strain>
    </source>
</reference>
<evidence type="ECO:0000313" key="2">
    <source>
        <dbReference type="EMBL" id="KNB70203.1"/>
    </source>
</evidence>
<reference evidence="2" key="2">
    <citation type="submission" date="2015-07" db="EMBL/GenBank/DDBJ databases">
        <title>MeaNS - Measles Nucleotide Surveillance Program.</title>
        <authorList>
            <person name="Tran T."/>
            <person name="Druce J."/>
        </authorList>
    </citation>
    <scope>NUCLEOTIDE SEQUENCE</scope>
    <source>
        <strain evidence="2">DSM 9887</strain>
    </source>
</reference>
<gene>
    <name evidence="2" type="ORF">ADS79_14635</name>
    <name evidence="1" type="ORF">BRE01_67550</name>
</gene>
<dbReference type="OrthoDB" id="2960747at2"/>
<dbReference type="Gene3D" id="3.40.50.300">
    <property type="entry name" value="P-loop containing nucleotide triphosphate hydrolases"/>
    <property type="match status" value="1"/>
</dbReference>
<dbReference type="EMBL" id="LGIQ01000009">
    <property type="protein sequence ID" value="KNB70203.1"/>
    <property type="molecule type" value="Genomic_DNA"/>
</dbReference>
<proteinExistence type="predicted"/>
<accession>A0A0K9YN83</accession>
<protein>
    <recommendedName>
        <fullName evidence="5">AAA domain-containing protein</fullName>
    </recommendedName>
</protein>
<dbReference type="Proteomes" id="UP000036834">
    <property type="component" value="Unassembled WGS sequence"/>
</dbReference>
<name>A0A0K9YN83_9BACL</name>
<organism evidence="2 3">
    <name type="scientific">Brevibacillus reuszeri</name>
    <dbReference type="NCBI Taxonomy" id="54915"/>
    <lineage>
        <taxon>Bacteria</taxon>
        <taxon>Bacillati</taxon>
        <taxon>Bacillota</taxon>
        <taxon>Bacilli</taxon>
        <taxon>Bacillales</taxon>
        <taxon>Paenibacillaceae</taxon>
        <taxon>Brevibacillus</taxon>
    </lineage>
</organism>